<evidence type="ECO:0000313" key="1">
    <source>
        <dbReference type="EMBL" id="KHJ88863.1"/>
    </source>
</evidence>
<name>A0A0B1SU67_OESDE</name>
<sequence length="178" mass="19969">MVVPSRCISCAPVPRCYNRYCNTACALTCPPLTSCVLVDANCCPQKVCRSNENPSITESPIETPPPDDGTLYVLLAILASSNWALNPMPLPDWCSRMLCGSDYKCAMVEPYDCAGCDRVPRCYQEDCNTSCTLWCKYNHRCVLVADYWYYSCPTPTCRRQWGEFTDGPPVEPDYTDIP</sequence>
<dbReference type="OrthoDB" id="5870228at2759"/>
<proteinExistence type="predicted"/>
<protein>
    <submittedName>
        <fullName evidence="1">Uncharacterized protein</fullName>
    </submittedName>
</protein>
<reference evidence="1 2" key="1">
    <citation type="submission" date="2014-03" db="EMBL/GenBank/DDBJ databases">
        <title>Draft genome of the hookworm Oesophagostomum dentatum.</title>
        <authorList>
            <person name="Mitreva M."/>
        </authorList>
    </citation>
    <scope>NUCLEOTIDE SEQUENCE [LARGE SCALE GENOMIC DNA]</scope>
    <source>
        <strain evidence="1 2">OD-Hann</strain>
    </source>
</reference>
<keyword evidence="2" id="KW-1185">Reference proteome</keyword>
<organism evidence="1 2">
    <name type="scientific">Oesophagostomum dentatum</name>
    <name type="common">Nodular worm</name>
    <dbReference type="NCBI Taxonomy" id="61180"/>
    <lineage>
        <taxon>Eukaryota</taxon>
        <taxon>Metazoa</taxon>
        <taxon>Ecdysozoa</taxon>
        <taxon>Nematoda</taxon>
        <taxon>Chromadorea</taxon>
        <taxon>Rhabditida</taxon>
        <taxon>Rhabditina</taxon>
        <taxon>Rhabditomorpha</taxon>
        <taxon>Strongyloidea</taxon>
        <taxon>Strongylidae</taxon>
        <taxon>Oesophagostomum</taxon>
    </lineage>
</organism>
<gene>
    <name evidence="1" type="ORF">OESDEN_11333</name>
</gene>
<evidence type="ECO:0000313" key="2">
    <source>
        <dbReference type="Proteomes" id="UP000053660"/>
    </source>
</evidence>
<dbReference type="EMBL" id="KN555080">
    <property type="protein sequence ID" value="KHJ88863.1"/>
    <property type="molecule type" value="Genomic_DNA"/>
</dbReference>
<dbReference type="AlphaFoldDB" id="A0A0B1SU67"/>
<dbReference type="Proteomes" id="UP000053660">
    <property type="component" value="Unassembled WGS sequence"/>
</dbReference>
<accession>A0A0B1SU67</accession>